<dbReference type="OrthoDB" id="9790975at2"/>
<comment type="caution">
    <text evidence="3">The sequence shown here is derived from an EMBL/GenBank/DDBJ whole genome shotgun (WGS) entry which is preliminary data.</text>
</comment>
<accession>A0A150QJY7</accession>
<dbReference type="InterPro" id="IPR000073">
    <property type="entry name" value="AB_hydrolase_1"/>
</dbReference>
<evidence type="ECO:0000259" key="2">
    <source>
        <dbReference type="Pfam" id="PF00561"/>
    </source>
</evidence>
<reference evidence="3 4" key="1">
    <citation type="submission" date="2014-02" db="EMBL/GenBank/DDBJ databases">
        <title>The small core and large imbalanced accessory genome model reveals a collaborative survival strategy of Sorangium cellulosum strains in nature.</title>
        <authorList>
            <person name="Han K."/>
            <person name="Peng R."/>
            <person name="Blom J."/>
            <person name="Li Y.-Z."/>
        </authorList>
    </citation>
    <scope>NUCLEOTIDE SEQUENCE [LARGE SCALE GENOMIC DNA]</scope>
    <source>
        <strain evidence="3 4">So0008-312</strain>
    </source>
</reference>
<dbReference type="InterPro" id="IPR000639">
    <property type="entry name" value="Epox_hydrolase-like"/>
</dbReference>
<keyword evidence="1 3" id="KW-0378">Hydrolase</keyword>
<dbReference type="Gene3D" id="3.40.50.1820">
    <property type="entry name" value="alpha/beta hydrolase"/>
    <property type="match status" value="1"/>
</dbReference>
<dbReference type="PRINTS" id="PR00412">
    <property type="entry name" value="EPOXHYDRLASE"/>
</dbReference>
<dbReference type="InterPro" id="IPR050266">
    <property type="entry name" value="AB_hydrolase_sf"/>
</dbReference>
<feature type="domain" description="AB hydrolase-1" evidence="2">
    <location>
        <begin position="30"/>
        <end position="138"/>
    </location>
</feature>
<dbReference type="GO" id="GO:0016020">
    <property type="term" value="C:membrane"/>
    <property type="evidence" value="ECO:0007669"/>
    <property type="project" value="TreeGrafter"/>
</dbReference>
<dbReference type="Pfam" id="PF00561">
    <property type="entry name" value="Abhydrolase_1"/>
    <property type="match status" value="1"/>
</dbReference>
<gene>
    <name evidence="3" type="ORF">BE15_24510</name>
</gene>
<organism evidence="3 4">
    <name type="scientific">Sorangium cellulosum</name>
    <name type="common">Polyangium cellulosum</name>
    <dbReference type="NCBI Taxonomy" id="56"/>
    <lineage>
        <taxon>Bacteria</taxon>
        <taxon>Pseudomonadati</taxon>
        <taxon>Myxococcota</taxon>
        <taxon>Polyangia</taxon>
        <taxon>Polyangiales</taxon>
        <taxon>Polyangiaceae</taxon>
        <taxon>Sorangium</taxon>
    </lineage>
</organism>
<dbReference type="GO" id="GO:0016787">
    <property type="term" value="F:hydrolase activity"/>
    <property type="evidence" value="ECO:0007669"/>
    <property type="project" value="UniProtKB-KW"/>
</dbReference>
<sequence length="270" mass="29713">METATVHPHTARTASVNGIEMAYELRGEGPPLVLLHGFTGSSGDWAHAFDLAALARDHTVIAPDLRGHGRSTNPAGTLTIRQCALDVFALLDSLGVKTFRAVGLSFGAKCLLHLATQQPDRVESMVLVSATPYFPEQARAIMRHMTDEGRSAEEWEEMRRRHKHGDAQIRALWRQPRLFAASHDDMSFTPPHLSTVTARTMIVHGDRDPLYPAEIALEVHRAIPRSCLWLLPDSGHAPIFGAWKEPFARAALAFLRGEQGADHSAQRAAT</sequence>
<dbReference type="AlphaFoldDB" id="A0A150QJY7"/>
<dbReference type="InterPro" id="IPR029058">
    <property type="entry name" value="AB_hydrolase_fold"/>
</dbReference>
<dbReference type="Proteomes" id="UP000075260">
    <property type="component" value="Unassembled WGS sequence"/>
</dbReference>
<protein>
    <submittedName>
        <fullName evidence="3">Hydrolase</fullName>
    </submittedName>
</protein>
<evidence type="ECO:0000313" key="3">
    <source>
        <dbReference type="EMBL" id="KYF68317.1"/>
    </source>
</evidence>
<name>A0A150QJY7_SORCE</name>
<evidence type="ECO:0000256" key="1">
    <source>
        <dbReference type="ARBA" id="ARBA00022801"/>
    </source>
</evidence>
<dbReference type="SUPFAM" id="SSF53474">
    <property type="entry name" value="alpha/beta-Hydrolases"/>
    <property type="match status" value="1"/>
</dbReference>
<dbReference type="PANTHER" id="PTHR43798:SF31">
    <property type="entry name" value="AB HYDROLASE SUPERFAMILY PROTEIN YCLE"/>
    <property type="match status" value="1"/>
</dbReference>
<dbReference type="PANTHER" id="PTHR43798">
    <property type="entry name" value="MONOACYLGLYCEROL LIPASE"/>
    <property type="match status" value="1"/>
</dbReference>
<dbReference type="PRINTS" id="PR00111">
    <property type="entry name" value="ABHYDROLASE"/>
</dbReference>
<evidence type="ECO:0000313" key="4">
    <source>
        <dbReference type="Proteomes" id="UP000075260"/>
    </source>
</evidence>
<dbReference type="EMBL" id="JEMA01000580">
    <property type="protein sequence ID" value="KYF68317.1"/>
    <property type="molecule type" value="Genomic_DNA"/>
</dbReference>
<proteinExistence type="predicted"/>